<dbReference type="OrthoDB" id="6149033at2759"/>
<dbReference type="STRING" id="283909.R7TQP6"/>
<organism evidence="1">
    <name type="scientific">Capitella teleta</name>
    <name type="common">Polychaete worm</name>
    <dbReference type="NCBI Taxonomy" id="283909"/>
    <lineage>
        <taxon>Eukaryota</taxon>
        <taxon>Metazoa</taxon>
        <taxon>Spiralia</taxon>
        <taxon>Lophotrochozoa</taxon>
        <taxon>Annelida</taxon>
        <taxon>Polychaeta</taxon>
        <taxon>Sedentaria</taxon>
        <taxon>Scolecida</taxon>
        <taxon>Capitellidae</taxon>
        <taxon>Capitella</taxon>
    </lineage>
</organism>
<gene>
    <name evidence="1" type="ORF">CAPTEDRAFT_202921</name>
</gene>
<reference evidence="3" key="1">
    <citation type="submission" date="2012-12" db="EMBL/GenBank/DDBJ databases">
        <authorList>
            <person name="Hellsten U."/>
            <person name="Grimwood J."/>
            <person name="Chapman J.A."/>
            <person name="Shapiro H."/>
            <person name="Aerts A."/>
            <person name="Otillar R.P."/>
            <person name="Terry A.Y."/>
            <person name="Boore J.L."/>
            <person name="Simakov O."/>
            <person name="Marletaz F."/>
            <person name="Cho S.-J."/>
            <person name="Edsinger-Gonzales E."/>
            <person name="Havlak P."/>
            <person name="Kuo D.-H."/>
            <person name="Larsson T."/>
            <person name="Lv J."/>
            <person name="Arendt D."/>
            <person name="Savage R."/>
            <person name="Osoegawa K."/>
            <person name="de Jong P."/>
            <person name="Lindberg D.R."/>
            <person name="Seaver E.C."/>
            <person name="Weisblat D.A."/>
            <person name="Putnam N.H."/>
            <person name="Grigoriev I.V."/>
            <person name="Rokhsar D.S."/>
        </authorList>
    </citation>
    <scope>NUCLEOTIDE SEQUENCE</scope>
    <source>
        <strain evidence="3">I ESC-2004</strain>
    </source>
</reference>
<dbReference type="AlphaFoldDB" id="R7TQP6"/>
<keyword evidence="3" id="KW-1185">Reference proteome</keyword>
<dbReference type="EMBL" id="AMQN01011590">
    <property type="status" value="NOT_ANNOTATED_CDS"/>
    <property type="molecule type" value="Genomic_DNA"/>
</dbReference>
<reference evidence="2" key="3">
    <citation type="submission" date="2015-06" db="UniProtKB">
        <authorList>
            <consortium name="EnsemblMetazoa"/>
        </authorList>
    </citation>
    <scope>IDENTIFICATION</scope>
</reference>
<evidence type="ECO:0000313" key="1">
    <source>
        <dbReference type="EMBL" id="ELT95882.1"/>
    </source>
</evidence>
<dbReference type="HOGENOM" id="CLU_1929572_0_0_1"/>
<evidence type="ECO:0000313" key="3">
    <source>
        <dbReference type="Proteomes" id="UP000014760"/>
    </source>
</evidence>
<dbReference type="Proteomes" id="UP000014760">
    <property type="component" value="Unassembled WGS sequence"/>
</dbReference>
<name>R7TQP6_CAPTE</name>
<sequence length="131" mass="15384">MESTSSWPTFGSFDSTSELWGDYWSRFITFCKAHSFPDLRRPSVFLMNQSSAIYKMLANLVAKQTLAMDINYLNLKKMEEHMEEQFHPIRFFARERYKFWLQIDCKPAETALQLAARIQQDAVTRDSRSPG</sequence>
<dbReference type="EnsemblMetazoa" id="CapteT202921">
    <property type="protein sequence ID" value="CapteP202921"/>
    <property type="gene ID" value="CapteG202921"/>
</dbReference>
<reference evidence="1 3" key="2">
    <citation type="journal article" date="2013" name="Nature">
        <title>Insights into bilaterian evolution from three spiralian genomes.</title>
        <authorList>
            <person name="Simakov O."/>
            <person name="Marletaz F."/>
            <person name="Cho S.J."/>
            <person name="Edsinger-Gonzales E."/>
            <person name="Havlak P."/>
            <person name="Hellsten U."/>
            <person name="Kuo D.H."/>
            <person name="Larsson T."/>
            <person name="Lv J."/>
            <person name="Arendt D."/>
            <person name="Savage R."/>
            <person name="Osoegawa K."/>
            <person name="de Jong P."/>
            <person name="Grimwood J."/>
            <person name="Chapman J.A."/>
            <person name="Shapiro H."/>
            <person name="Aerts A."/>
            <person name="Otillar R.P."/>
            <person name="Terry A.Y."/>
            <person name="Boore J.L."/>
            <person name="Grigoriev I.V."/>
            <person name="Lindberg D.R."/>
            <person name="Seaver E.C."/>
            <person name="Weisblat D.A."/>
            <person name="Putnam N.H."/>
            <person name="Rokhsar D.S."/>
        </authorList>
    </citation>
    <scope>NUCLEOTIDE SEQUENCE</scope>
    <source>
        <strain evidence="1 3">I ESC-2004</strain>
    </source>
</reference>
<proteinExistence type="predicted"/>
<dbReference type="EMBL" id="KB308972">
    <property type="protein sequence ID" value="ELT95882.1"/>
    <property type="molecule type" value="Genomic_DNA"/>
</dbReference>
<evidence type="ECO:0000313" key="2">
    <source>
        <dbReference type="EnsemblMetazoa" id="CapteP202921"/>
    </source>
</evidence>
<protein>
    <submittedName>
        <fullName evidence="1 2">Uncharacterized protein</fullName>
    </submittedName>
</protein>
<accession>R7TQP6</accession>